<dbReference type="SMART" id="SM00487">
    <property type="entry name" value="DEXDc"/>
    <property type="match status" value="1"/>
</dbReference>
<comment type="caution">
    <text evidence="7">The sequence shown here is derived from an EMBL/GenBank/DDBJ whole genome shotgun (WGS) entry which is preliminary data.</text>
</comment>
<evidence type="ECO:0000313" key="8">
    <source>
        <dbReference type="Proteomes" id="UP000596857"/>
    </source>
</evidence>
<keyword evidence="1" id="KW-0378">Hydrolase</keyword>
<dbReference type="InterPro" id="IPR049730">
    <property type="entry name" value="SNF2/RAD54-like_C"/>
</dbReference>
<feature type="domain" description="Helicase C-terminal" evidence="6">
    <location>
        <begin position="915"/>
        <end position="1077"/>
    </location>
</feature>
<dbReference type="InterPro" id="IPR027417">
    <property type="entry name" value="P-loop_NTPase"/>
</dbReference>
<keyword evidence="8" id="KW-1185">Reference proteome</keyword>
<feature type="domain" description="SWIM-type" evidence="4">
    <location>
        <begin position="52"/>
        <end position="91"/>
    </location>
</feature>
<dbReference type="CDD" id="cd18793">
    <property type="entry name" value="SF2_C_SNF"/>
    <property type="match status" value="1"/>
</dbReference>
<reference evidence="7 8" key="1">
    <citation type="submission" date="2019-10" db="EMBL/GenBank/DDBJ databases">
        <title>Description of Paenibacillus terricola sp. nov.</title>
        <authorList>
            <person name="Carlier A."/>
            <person name="Qi S."/>
        </authorList>
    </citation>
    <scope>NUCLEOTIDE SEQUENCE [LARGE SCALE GENOMIC DNA]</scope>
    <source>
        <strain evidence="7 8">LMG 31459</strain>
    </source>
</reference>
<dbReference type="Pfam" id="PF08455">
    <property type="entry name" value="SNF2_assoc"/>
    <property type="match status" value="1"/>
</dbReference>
<dbReference type="Pfam" id="PF00271">
    <property type="entry name" value="Helicase_C"/>
    <property type="match status" value="1"/>
</dbReference>
<dbReference type="PROSITE" id="PS51192">
    <property type="entry name" value="HELICASE_ATP_BIND_1"/>
    <property type="match status" value="1"/>
</dbReference>
<dbReference type="InterPro" id="IPR007527">
    <property type="entry name" value="Znf_SWIM"/>
</dbReference>
<evidence type="ECO:0000256" key="2">
    <source>
        <dbReference type="PROSITE-ProRule" id="PRU00325"/>
    </source>
</evidence>
<dbReference type="EMBL" id="WHOB01000021">
    <property type="protein sequence ID" value="NOU78925.1"/>
    <property type="molecule type" value="Genomic_DNA"/>
</dbReference>
<keyword evidence="3" id="KW-0175">Coiled coil</keyword>
<dbReference type="Gene3D" id="3.40.50.10810">
    <property type="entry name" value="Tandem AAA-ATPase domain"/>
    <property type="match status" value="1"/>
</dbReference>
<dbReference type="Gene3D" id="3.40.50.300">
    <property type="entry name" value="P-loop containing nucleotide triphosphate hydrolases"/>
    <property type="match status" value="1"/>
</dbReference>
<proteinExistence type="predicted"/>
<dbReference type="SUPFAM" id="SSF52540">
    <property type="entry name" value="P-loop containing nucleoside triphosphate hydrolases"/>
    <property type="match status" value="2"/>
</dbReference>
<evidence type="ECO:0000256" key="1">
    <source>
        <dbReference type="ARBA" id="ARBA00022801"/>
    </source>
</evidence>
<gene>
    <name evidence="7" type="ORF">GC101_08495</name>
</gene>
<feature type="coiled-coil region" evidence="3">
    <location>
        <begin position="1039"/>
        <end position="1074"/>
    </location>
</feature>
<dbReference type="Proteomes" id="UP000596857">
    <property type="component" value="Unassembled WGS sequence"/>
</dbReference>
<dbReference type="InterPro" id="IPR014001">
    <property type="entry name" value="Helicase_ATP-bd"/>
</dbReference>
<evidence type="ECO:0000259" key="5">
    <source>
        <dbReference type="PROSITE" id="PS51192"/>
    </source>
</evidence>
<dbReference type="InterPro" id="IPR000330">
    <property type="entry name" value="SNF2_N"/>
</dbReference>
<dbReference type="InterPro" id="IPR013663">
    <property type="entry name" value="Helicase_SWF/SNF/SWI_bac"/>
</dbReference>
<accession>A0ABX1YD60</accession>
<dbReference type="PROSITE" id="PS51194">
    <property type="entry name" value="HELICASE_CTER"/>
    <property type="match status" value="1"/>
</dbReference>
<dbReference type="InterPro" id="IPR001650">
    <property type="entry name" value="Helicase_C-like"/>
</dbReference>
<keyword evidence="2" id="KW-0863">Zinc-finger</keyword>
<dbReference type="PANTHER" id="PTHR10799">
    <property type="entry name" value="SNF2/RAD54 HELICASE FAMILY"/>
    <property type="match status" value="1"/>
</dbReference>
<name>A0ABX1YD60_9BACL</name>
<evidence type="ECO:0000256" key="3">
    <source>
        <dbReference type="SAM" id="Coils"/>
    </source>
</evidence>
<protein>
    <submittedName>
        <fullName evidence="7">SNF2 helicase associated domain-containing protein</fullName>
    </submittedName>
</protein>
<dbReference type="Pfam" id="PF04434">
    <property type="entry name" value="SWIM"/>
    <property type="match status" value="1"/>
</dbReference>
<evidence type="ECO:0000313" key="7">
    <source>
        <dbReference type="EMBL" id="NOU78925.1"/>
    </source>
</evidence>
<feature type="domain" description="Helicase ATP-binding" evidence="5">
    <location>
        <begin position="637"/>
        <end position="805"/>
    </location>
</feature>
<dbReference type="InterPro" id="IPR038718">
    <property type="entry name" value="SNF2-like_sf"/>
</dbReference>
<keyword evidence="2" id="KW-0862">Zinc</keyword>
<organism evidence="7 8">
    <name type="scientific">Paenibacillus phytohabitans</name>
    <dbReference type="NCBI Taxonomy" id="2654978"/>
    <lineage>
        <taxon>Bacteria</taxon>
        <taxon>Bacillati</taxon>
        <taxon>Bacillota</taxon>
        <taxon>Bacilli</taxon>
        <taxon>Bacillales</taxon>
        <taxon>Paenibacillaceae</taxon>
        <taxon>Paenibacillus</taxon>
    </lineage>
</organism>
<dbReference type="Pfam" id="PF00176">
    <property type="entry name" value="SNF2-rel_dom"/>
    <property type="match status" value="1"/>
</dbReference>
<evidence type="ECO:0000259" key="6">
    <source>
        <dbReference type="PROSITE" id="PS51194"/>
    </source>
</evidence>
<dbReference type="SMART" id="SM00490">
    <property type="entry name" value="HELICc"/>
    <property type="match status" value="1"/>
</dbReference>
<dbReference type="PROSITE" id="PS50966">
    <property type="entry name" value="ZF_SWIM"/>
    <property type="match status" value="1"/>
</dbReference>
<evidence type="ECO:0000259" key="4">
    <source>
        <dbReference type="PROSITE" id="PS50966"/>
    </source>
</evidence>
<sequence>MMKITMRAIRDFCGTDFYNRGKSYYEQGCVRSLTFYPGDSSYEAQVKGRKVYEVNIDIYDRTDTFKAACSCPAYENYSCCKHVAATLIAIHMQQIKEPADAQAAPSRRVNKSKYNQTEHLISSFQKSVLNRESEPVLFGLAEPLQFEFTLNVNGYSSSPRFSVEMRVGIKRLYVVSKINEFLEHFEQRQPLYFKSIFTFDAENQHINPADMKFLELLILMKNTEKIYRNDLPSYYNNSLKDGKTIVVTPLAWDKLKLLFPEVNVIMGGSENPGIRAELAEEAPPLEFMIGPGKRQDYVLSASALDHLMLFPDYSTVIMNGKIYSMNSDVISMLSLLKQQFAASQNIEIAPGQIESVVQQVLPALRKLGKVRVEQAVSERIVEPDMQAKLYLDYADGILTFRLEFHYEEIIINPLEEKPDDAVREQKILIRNVQQENKIIAVLDNSPLRRERQHWASISEPVLYEALYEVIPVLEDYAELLVTPAVQGLVLARKSYPKVKANLNEGLDWLDISFELEGLDEQETVRVMQAIVEKKKYVRLSSGAFLSLADESFSEFGNVAERLNLKRKELKQSVIRLPSVQALQLPERGQGFKHTKWGKSLRVFLEQLREPDSLEFELPAELKPVLRDYQVRGFQWMKTLSKFRFGGILADDMGLGKTIQSIAYICSELAELETEVQVKAPVLILCPASLTYNWGNEFAKFAPEVKVLVAAGQKEERSGLLESKAMEEADVIITSYPLLRRDIDLYSGTNFHALILDEAQAIKNSASLTAQAVKSIMAGRKFALTGTPIENSVDELEAIFSTVFPSLFAGRSTFKELPAGRIASIVSPFILRRLKKDVLEELPDRIDTVQRTELLDEQKQVYLAYLSRLRDDTEQDLLTEGYQKSRMKILAGITRLRQICCHPSLFIENYTGGSGKLAQLLETVQECRDSGKRMLVFSQFSSMLELIRQSLVDAGVEPFYLDGSTPARERVELCRRFNEGEGEVFLISLKAGGTGLNLTGADTVILYDLWWNPAVEEQAIGRAHRMGQRNVVQVIRMITEGSIEEKILELQQRKKDLIEEVIEAGENKNTRLSEEDIRELLRM</sequence>
<keyword evidence="2" id="KW-0479">Metal-binding</keyword>